<evidence type="ECO:0000313" key="3">
    <source>
        <dbReference type="Proteomes" id="UP000215332"/>
    </source>
</evidence>
<feature type="transmembrane region" description="Helical" evidence="1">
    <location>
        <begin position="12"/>
        <end position="32"/>
    </location>
</feature>
<protein>
    <submittedName>
        <fullName evidence="2">Conserved hypothetical integral membrane protein</fullName>
    </submittedName>
</protein>
<dbReference type="PROSITE" id="PS51257">
    <property type="entry name" value="PROKAR_LIPOPROTEIN"/>
    <property type="match status" value="1"/>
</dbReference>
<dbReference type="NCBIfam" id="TIGR02185">
    <property type="entry name" value="Trep_Strep"/>
    <property type="match status" value="1"/>
</dbReference>
<keyword evidence="1" id="KW-0812">Transmembrane</keyword>
<name>A0A239WFC5_9ACTN</name>
<dbReference type="Proteomes" id="UP000215332">
    <property type="component" value="Chromosome 1"/>
</dbReference>
<organism evidence="2 3">
    <name type="scientific">Cutibacterium granulosum</name>
    <dbReference type="NCBI Taxonomy" id="33011"/>
    <lineage>
        <taxon>Bacteria</taxon>
        <taxon>Bacillati</taxon>
        <taxon>Actinomycetota</taxon>
        <taxon>Actinomycetes</taxon>
        <taxon>Propionibacteriales</taxon>
        <taxon>Propionibacteriaceae</taxon>
        <taxon>Cutibacterium</taxon>
    </lineage>
</organism>
<feature type="transmembrane region" description="Helical" evidence="1">
    <location>
        <begin position="113"/>
        <end position="134"/>
    </location>
</feature>
<feature type="transmembrane region" description="Helical" evidence="1">
    <location>
        <begin position="81"/>
        <end position="101"/>
    </location>
</feature>
<evidence type="ECO:0000256" key="1">
    <source>
        <dbReference type="SAM" id="Phobius"/>
    </source>
</evidence>
<dbReference type="EMBL" id="LT906441">
    <property type="protein sequence ID" value="SNV32314.1"/>
    <property type="molecule type" value="Genomic_DNA"/>
</dbReference>
<dbReference type="AlphaFoldDB" id="A0A239WFC5"/>
<reference evidence="2 3" key="1">
    <citation type="submission" date="2017-06" db="EMBL/GenBank/DDBJ databases">
        <authorList>
            <consortium name="Pathogen Informatics"/>
        </authorList>
    </citation>
    <scope>NUCLEOTIDE SEQUENCE [LARGE SCALE GENOMIC DNA]</scope>
    <source>
        <strain evidence="2 3">NCTC11865</strain>
    </source>
</reference>
<dbReference type="eggNOG" id="ENOG5032XAT">
    <property type="taxonomic scope" value="Bacteria"/>
</dbReference>
<sequence>MKPRLTTRDLVSIAIFAVIFFVVFYACGMIGLAGPAFMFVGWILGILLGGIVLMLSVARVPKIGTMTITGLLVGLGMSPGHTIWMIPAGIVLGFLSDIIITNAGRSTRLTTSCAMLGYAVFVLWMIVPLIPMLVNTDEYYAMITEQMGADYSNKMRELFTPGLVAGWAVIVFLLGLAGGWLGIKVGRKHFQRAGLTK</sequence>
<dbReference type="KEGG" id="cgrn:4412665_00775"/>
<accession>A0A239WFC5</accession>
<proteinExistence type="predicted"/>
<keyword evidence="1" id="KW-0472">Membrane</keyword>
<gene>
    <name evidence="2" type="ORF">SAMEA4412665_00775</name>
</gene>
<dbReference type="RefSeq" id="WP_021106238.1">
    <property type="nucleotide sequence ID" value="NZ_LT906441.1"/>
</dbReference>
<dbReference type="InterPro" id="IPR011733">
    <property type="entry name" value="CHP02185_IM"/>
</dbReference>
<feature type="transmembrane region" description="Helical" evidence="1">
    <location>
        <begin position="39"/>
        <end position="61"/>
    </location>
</feature>
<feature type="transmembrane region" description="Helical" evidence="1">
    <location>
        <begin position="164"/>
        <end position="183"/>
    </location>
</feature>
<evidence type="ECO:0000313" key="2">
    <source>
        <dbReference type="EMBL" id="SNV32314.1"/>
    </source>
</evidence>
<dbReference type="Pfam" id="PF09605">
    <property type="entry name" value="Trep_Strep"/>
    <property type="match status" value="1"/>
</dbReference>
<keyword evidence="1" id="KW-1133">Transmembrane helix</keyword>